<dbReference type="Proteomes" id="UP000004088">
    <property type="component" value="Unassembled WGS sequence"/>
</dbReference>
<reference evidence="1 2" key="1">
    <citation type="submission" date="2011-01" db="EMBL/GenBank/DDBJ databases">
        <authorList>
            <person name="Muzny D."/>
            <person name="Qin X."/>
            <person name="Deng J."/>
            <person name="Jiang H."/>
            <person name="Liu Y."/>
            <person name="Qu J."/>
            <person name="Song X.-Z."/>
            <person name="Zhang L."/>
            <person name="Thornton R."/>
            <person name="Coyle M."/>
            <person name="Francisco L."/>
            <person name="Jackson L."/>
            <person name="Javaid M."/>
            <person name="Korchina V."/>
            <person name="Kovar C."/>
            <person name="Mata R."/>
            <person name="Mathew T."/>
            <person name="Ngo R."/>
            <person name="Nguyen L."/>
            <person name="Nguyen N."/>
            <person name="Okwuonu G."/>
            <person name="Ongeri F."/>
            <person name="Pham C."/>
            <person name="Simmons D."/>
            <person name="Wilczek-Boney K."/>
            <person name="Hale W."/>
            <person name="Jakkamsetti A."/>
            <person name="Pham P."/>
            <person name="Ruth R."/>
            <person name="San Lucas F."/>
            <person name="Warren J."/>
            <person name="Zhang J."/>
            <person name="Zhao Z."/>
            <person name="Zhou C."/>
            <person name="Zhu D."/>
            <person name="Lee S."/>
            <person name="Bess C."/>
            <person name="Blankenburg K."/>
            <person name="Forbes L."/>
            <person name="Fu Q."/>
            <person name="Gubbala S."/>
            <person name="Hirani K."/>
            <person name="Jayaseelan J.C."/>
            <person name="Lara F."/>
            <person name="Munidasa M."/>
            <person name="Palculict T."/>
            <person name="Patil S."/>
            <person name="Pu L.-L."/>
            <person name="Saada N."/>
            <person name="Tang L."/>
            <person name="Weissenberger G."/>
            <person name="Zhu Y."/>
            <person name="Hemphill L."/>
            <person name="Shang Y."/>
            <person name="Youmans B."/>
            <person name="Ayvaz T."/>
            <person name="Ross M."/>
            <person name="Santibanez J."/>
            <person name="Aqrawi P."/>
            <person name="Gross S."/>
            <person name="Joshi V."/>
            <person name="Fowler G."/>
            <person name="Nazareth L."/>
            <person name="Reid J."/>
            <person name="Worley K."/>
            <person name="Petrosino J."/>
            <person name="Highlander S."/>
            <person name="Gibbs R."/>
        </authorList>
    </citation>
    <scope>NUCLEOTIDE SEQUENCE [LARGE SCALE GENOMIC DNA]</scope>
    <source>
        <strain evidence="1 2">ATCC 33394</strain>
    </source>
</reference>
<evidence type="ECO:0000313" key="2">
    <source>
        <dbReference type="Proteomes" id="UP000004088"/>
    </source>
</evidence>
<organism evidence="1 2">
    <name type="scientific">Kingella denitrificans ATCC 33394</name>
    <dbReference type="NCBI Taxonomy" id="888741"/>
    <lineage>
        <taxon>Bacteria</taxon>
        <taxon>Pseudomonadati</taxon>
        <taxon>Pseudomonadota</taxon>
        <taxon>Betaproteobacteria</taxon>
        <taxon>Neisseriales</taxon>
        <taxon>Neisseriaceae</taxon>
        <taxon>Kingella</taxon>
    </lineage>
</organism>
<comment type="caution">
    <text evidence="1">The sequence shown here is derived from an EMBL/GenBank/DDBJ whole genome shotgun (WGS) entry which is preliminary data.</text>
</comment>
<dbReference type="HOGENOM" id="CLU_1793910_0_0_4"/>
<protein>
    <submittedName>
        <fullName evidence="1">Uncharacterized protein</fullName>
    </submittedName>
</protein>
<dbReference type="EMBL" id="AEWV01000008">
    <property type="protein sequence ID" value="EGC17978.1"/>
    <property type="molecule type" value="Genomic_DNA"/>
</dbReference>
<gene>
    <name evidence="1" type="ORF">HMPREF9098_0531</name>
</gene>
<dbReference type="AlphaFoldDB" id="F0EXE7"/>
<accession>F0EXE7</accession>
<name>F0EXE7_9NEIS</name>
<sequence>MVVIIIIVIMAGTMAAARRAVAIVAVARAAHRKHAAGGCLHAHFVFAAAVVHIHVVIRAVTAAVFQIDIIDFTAAHFGLGNGRRALPANVAALRMGRHYGHRQRQNQRCNNAFSHGLTPCLCWKGNGDCSFAPHQKPLILCKQA</sequence>
<evidence type="ECO:0000313" key="1">
    <source>
        <dbReference type="EMBL" id="EGC17978.1"/>
    </source>
</evidence>
<keyword evidence="2" id="KW-1185">Reference proteome</keyword>
<proteinExistence type="predicted"/>